<comment type="caution">
    <text evidence="3">The sequence shown here is derived from an EMBL/GenBank/DDBJ whole genome shotgun (WGS) entry which is preliminary data.</text>
</comment>
<keyword evidence="2" id="KW-0472">Membrane</keyword>
<sequence length="262" mass="28382">MTRRIRAARAWSRPAPAPAPSSTLTGDASSDGATRRGAPSARFAFRISSLATPVPPKKPQPADVAVTIRGSLEVPRLNYEPEEEDDVPLVGLDAAAGDAECAAAAGKSVSWCRSAAVTFTIVLLLRHLVTVVTIGAANQYAFGLLTVYLLRASGILLPFYVVMRLISAIQQGQKQYRLLMLQAKRIKNAQAAGRTGAATTACNPSSLSKGYVKQYLSCTRLYKCTICSGQKKKECKGRIIVYTHFYFMFIRTSLAHNGRKLE</sequence>
<feature type="region of interest" description="Disordered" evidence="1">
    <location>
        <begin position="1"/>
        <end position="37"/>
    </location>
</feature>
<evidence type="ECO:0000313" key="4">
    <source>
        <dbReference type="Proteomes" id="UP000324897"/>
    </source>
</evidence>
<dbReference type="EMBL" id="RWGY01000026">
    <property type="protein sequence ID" value="TVU21243.1"/>
    <property type="molecule type" value="Genomic_DNA"/>
</dbReference>
<dbReference type="OrthoDB" id="264354at2759"/>
<proteinExistence type="predicted"/>
<dbReference type="GO" id="GO:0016567">
    <property type="term" value="P:protein ubiquitination"/>
    <property type="evidence" value="ECO:0007669"/>
    <property type="project" value="TreeGrafter"/>
</dbReference>
<dbReference type="GO" id="GO:0016020">
    <property type="term" value="C:membrane"/>
    <property type="evidence" value="ECO:0007669"/>
    <property type="project" value="TreeGrafter"/>
</dbReference>
<accession>A0A5J9UC42</accession>
<dbReference type="PANTHER" id="PTHR23012:SF180">
    <property type="entry name" value="RING_FYVE_PHD ZINC FINGER SUPERFAMILY PROTEIN"/>
    <property type="match status" value="1"/>
</dbReference>
<feature type="compositionally biased region" description="Polar residues" evidence="1">
    <location>
        <begin position="23"/>
        <end position="32"/>
    </location>
</feature>
<evidence type="ECO:0000313" key="3">
    <source>
        <dbReference type="EMBL" id="TVU21243.1"/>
    </source>
</evidence>
<dbReference type="InterPro" id="IPR033275">
    <property type="entry name" value="MARCH-like"/>
</dbReference>
<feature type="transmembrane region" description="Helical" evidence="2">
    <location>
        <begin position="140"/>
        <end position="162"/>
    </location>
</feature>
<dbReference type="Pfam" id="PF12428">
    <property type="entry name" value="DUF3675"/>
    <property type="match status" value="1"/>
</dbReference>
<protein>
    <submittedName>
        <fullName evidence="3">Uncharacterized protein</fullName>
    </submittedName>
</protein>
<dbReference type="Gramene" id="TVU21243">
    <property type="protein sequence ID" value="TVU21243"/>
    <property type="gene ID" value="EJB05_30868"/>
</dbReference>
<dbReference type="AlphaFoldDB" id="A0A5J9UC42"/>
<reference evidence="3 4" key="1">
    <citation type="journal article" date="2019" name="Sci. Rep.">
        <title>A high-quality genome of Eragrostis curvula grass provides insights into Poaceae evolution and supports new strategies to enhance forage quality.</title>
        <authorList>
            <person name="Carballo J."/>
            <person name="Santos B.A.C.M."/>
            <person name="Zappacosta D."/>
            <person name="Garbus I."/>
            <person name="Selva J.P."/>
            <person name="Gallo C.A."/>
            <person name="Diaz A."/>
            <person name="Albertini E."/>
            <person name="Caccamo M."/>
            <person name="Echenique V."/>
        </authorList>
    </citation>
    <scope>NUCLEOTIDE SEQUENCE [LARGE SCALE GENOMIC DNA]</scope>
    <source>
        <strain evidence="4">cv. Victoria</strain>
        <tissue evidence="3">Leaf</tissue>
    </source>
</reference>
<evidence type="ECO:0000256" key="1">
    <source>
        <dbReference type="SAM" id="MobiDB-lite"/>
    </source>
</evidence>
<name>A0A5J9UC42_9POAL</name>
<keyword evidence="4" id="KW-1185">Reference proteome</keyword>
<dbReference type="Proteomes" id="UP000324897">
    <property type="component" value="Unassembled WGS sequence"/>
</dbReference>
<keyword evidence="2" id="KW-1133">Transmembrane helix</keyword>
<feature type="transmembrane region" description="Helical" evidence="2">
    <location>
        <begin position="115"/>
        <end position="134"/>
    </location>
</feature>
<dbReference type="InterPro" id="IPR022143">
    <property type="entry name" value="DUF3675"/>
</dbReference>
<organism evidence="3 4">
    <name type="scientific">Eragrostis curvula</name>
    <name type="common">weeping love grass</name>
    <dbReference type="NCBI Taxonomy" id="38414"/>
    <lineage>
        <taxon>Eukaryota</taxon>
        <taxon>Viridiplantae</taxon>
        <taxon>Streptophyta</taxon>
        <taxon>Embryophyta</taxon>
        <taxon>Tracheophyta</taxon>
        <taxon>Spermatophyta</taxon>
        <taxon>Magnoliopsida</taxon>
        <taxon>Liliopsida</taxon>
        <taxon>Poales</taxon>
        <taxon>Poaceae</taxon>
        <taxon>PACMAD clade</taxon>
        <taxon>Chloridoideae</taxon>
        <taxon>Eragrostideae</taxon>
        <taxon>Eragrostidinae</taxon>
        <taxon>Eragrostis</taxon>
    </lineage>
</organism>
<keyword evidence="2" id="KW-0812">Transmembrane</keyword>
<evidence type="ECO:0000256" key="2">
    <source>
        <dbReference type="SAM" id="Phobius"/>
    </source>
</evidence>
<dbReference type="PANTHER" id="PTHR23012">
    <property type="entry name" value="RING/FYVE/PHD ZINC FINGER DOMAIN-CONTAINING"/>
    <property type="match status" value="1"/>
</dbReference>
<gene>
    <name evidence="3" type="ORF">EJB05_30868</name>
</gene>
<dbReference type="GO" id="GO:0004842">
    <property type="term" value="F:ubiquitin-protein transferase activity"/>
    <property type="evidence" value="ECO:0007669"/>
    <property type="project" value="TreeGrafter"/>
</dbReference>